<proteinExistence type="predicted"/>
<dbReference type="AlphaFoldDB" id="A0AAF0DEJ1"/>
<name>A0AAF0DEJ1_9EURO</name>
<keyword evidence="3" id="KW-1185">Reference proteome</keyword>
<feature type="region of interest" description="Disordered" evidence="1">
    <location>
        <begin position="1"/>
        <end position="36"/>
    </location>
</feature>
<feature type="compositionally biased region" description="Pro residues" evidence="1">
    <location>
        <begin position="83"/>
        <end position="92"/>
    </location>
</feature>
<evidence type="ECO:0008006" key="4">
    <source>
        <dbReference type="Google" id="ProtNLM"/>
    </source>
</evidence>
<dbReference type="EMBL" id="CP120628">
    <property type="protein sequence ID" value="WEW57107.1"/>
    <property type="molecule type" value="Genomic_DNA"/>
</dbReference>
<accession>A0AAF0DEJ1</accession>
<feature type="compositionally biased region" description="Low complexity" evidence="1">
    <location>
        <begin position="93"/>
        <end position="112"/>
    </location>
</feature>
<feature type="compositionally biased region" description="Basic residues" evidence="1">
    <location>
        <begin position="1"/>
        <end position="10"/>
    </location>
</feature>
<feature type="compositionally biased region" description="Polar residues" evidence="1">
    <location>
        <begin position="115"/>
        <end position="132"/>
    </location>
</feature>
<evidence type="ECO:0000313" key="3">
    <source>
        <dbReference type="Proteomes" id="UP001219355"/>
    </source>
</evidence>
<feature type="compositionally biased region" description="Polar residues" evidence="1">
    <location>
        <begin position="21"/>
        <end position="33"/>
    </location>
</feature>
<feature type="region of interest" description="Disordered" evidence="1">
    <location>
        <begin position="73"/>
        <end position="133"/>
    </location>
</feature>
<evidence type="ECO:0000256" key="1">
    <source>
        <dbReference type="SAM" id="MobiDB-lite"/>
    </source>
</evidence>
<dbReference type="Proteomes" id="UP001219355">
    <property type="component" value="Chromosome 2"/>
</dbReference>
<sequence>MPKKHPKFKAIKPEASVHHSLASSSFKSRNDGAQSDEHTVNDLIQRLRQVQLSKRQVQNVVDAAQVTAKSMHPSIRNILELPETPPPRPRPGLRPQTGTRRLRRTPGPAAPLSWLSPTTNSETPLNNGSESGSYRGEFRRCLDQLPGIDIPPERSLQHAILKVMARNWDWHLVYDGVFLSELPTHVKQLLLSYVAVYTKHAAMGPKMEGLKPLFMDRALDGELEAHPDVARLDLCGALGRWISLKGLTRELKCENPTSKKENVHVPASWEDEASDETSLRGGGLTYKQPPLLRFENLRYLSLAQPAPAAANWMSLLALLSHLATLTHLSLAHWPIPTLSVNTAVKRGFSTPIIEPRPLPSEDNLTEAATVLAKLSRLTYCLQWLDLEGCVEWFPALCWRRGGQNAPLGQVLGPEWNGSWRRIKWLGLGPGFTRAHVEANHEHIVHENSVYTQQQAELSSLNLSEVGGRWAGLRPVPAPNFENQHATEEEHARASGDETVQKAARLRLQERMWHLHMTKATDIRKCIQSLRSEAKGKWIEIFIGDEDPNITTSYSPSTI</sequence>
<gene>
    <name evidence="2" type="ORF">PRK78_002567</name>
</gene>
<protein>
    <recommendedName>
        <fullName evidence="4">Tafazzin</fullName>
    </recommendedName>
</protein>
<reference evidence="2" key="1">
    <citation type="submission" date="2023-03" db="EMBL/GenBank/DDBJ databases">
        <title>Emydomyces testavorans Genome Sequence.</title>
        <authorList>
            <person name="Hoyer L."/>
        </authorList>
    </citation>
    <scope>NUCLEOTIDE SEQUENCE</scope>
    <source>
        <strain evidence="2">16-2883</strain>
    </source>
</reference>
<evidence type="ECO:0000313" key="2">
    <source>
        <dbReference type="EMBL" id="WEW57107.1"/>
    </source>
</evidence>
<organism evidence="2 3">
    <name type="scientific">Emydomyces testavorans</name>
    <dbReference type="NCBI Taxonomy" id="2070801"/>
    <lineage>
        <taxon>Eukaryota</taxon>
        <taxon>Fungi</taxon>
        <taxon>Dikarya</taxon>
        <taxon>Ascomycota</taxon>
        <taxon>Pezizomycotina</taxon>
        <taxon>Eurotiomycetes</taxon>
        <taxon>Eurotiomycetidae</taxon>
        <taxon>Onygenales</taxon>
        <taxon>Nannizziopsiaceae</taxon>
        <taxon>Emydomyces</taxon>
    </lineage>
</organism>